<gene>
    <name evidence="1" type="ORF">OCV51_03065</name>
</gene>
<dbReference type="Pfam" id="PF13189">
    <property type="entry name" value="Cytidylate_kin2"/>
    <property type="match status" value="1"/>
</dbReference>
<dbReference type="Proteomes" id="UP001652394">
    <property type="component" value="Unassembled WGS sequence"/>
</dbReference>
<dbReference type="SUPFAM" id="SSF52540">
    <property type="entry name" value="P-loop containing nucleoside triphosphate hydrolases"/>
    <property type="match status" value="1"/>
</dbReference>
<name>A0ABT2T9J4_9FIRM</name>
<dbReference type="EMBL" id="JAOQJX010000003">
    <property type="protein sequence ID" value="MCU6746646.1"/>
    <property type="molecule type" value="Genomic_DNA"/>
</dbReference>
<dbReference type="InterPro" id="IPR027417">
    <property type="entry name" value="P-loop_NTPase"/>
</dbReference>
<dbReference type="RefSeq" id="WP_059069579.1">
    <property type="nucleotide sequence ID" value="NZ_JAOQJX010000003.1"/>
</dbReference>
<protein>
    <submittedName>
        <fullName evidence="1">Cytidylate kinase-like family protein</fullName>
    </submittedName>
</protein>
<evidence type="ECO:0000313" key="2">
    <source>
        <dbReference type="Proteomes" id="UP001652394"/>
    </source>
</evidence>
<evidence type="ECO:0000313" key="1">
    <source>
        <dbReference type="EMBL" id="MCU6746646.1"/>
    </source>
</evidence>
<organism evidence="1 2">
    <name type="scientific">Faecalicatena acetigenes</name>
    <dbReference type="NCBI Taxonomy" id="2981790"/>
    <lineage>
        <taxon>Bacteria</taxon>
        <taxon>Bacillati</taxon>
        <taxon>Bacillota</taxon>
        <taxon>Clostridia</taxon>
        <taxon>Lachnospirales</taxon>
        <taxon>Lachnospiraceae</taxon>
        <taxon>Faecalicatena</taxon>
    </lineage>
</organism>
<keyword evidence="2" id="KW-1185">Reference proteome</keyword>
<comment type="caution">
    <text evidence="1">The sequence shown here is derived from an EMBL/GenBank/DDBJ whole genome shotgun (WGS) entry which is preliminary data.</text>
</comment>
<dbReference type="Gene3D" id="3.40.50.300">
    <property type="entry name" value="P-loop containing nucleotide triphosphate hydrolases"/>
    <property type="match status" value="1"/>
</dbReference>
<accession>A0ABT2T9J4</accession>
<reference evidence="1 2" key="1">
    <citation type="journal article" date="2021" name="ISME Commun">
        <title>Automated analysis of genomic sequences facilitates high-throughput and comprehensive description of bacteria.</title>
        <authorList>
            <person name="Hitch T.C.A."/>
        </authorList>
    </citation>
    <scope>NUCLEOTIDE SEQUENCE [LARGE SCALE GENOMIC DNA]</scope>
    <source>
        <strain evidence="1 2">H2_18</strain>
    </source>
</reference>
<proteinExistence type="predicted"/>
<sequence>MKKRIITIGRQYGSNGRSIAQKLSDKLGIHYYDKELIYLASQKNDISYEELLKVDEKRADPWRYPVEDDMQMNRRFRYEPMNDVLFETEKKVILELAEKEDCIIVGRCANYVLREKENVRNIFFYAPLEERIKTIMERASVDEKEAAYLIKKIDKQRRYYYNSYTDRRWEDMEQYDICMDTVKMSVDSILDILCAVYESIL</sequence>